<accession>A0A2K1KQ46</accession>
<dbReference type="KEGG" id="ppp:112280803"/>
<keyword evidence="6" id="KW-1185">Reference proteome</keyword>
<sequence length="428" mass="47393">MSMRHRATQCLGKISDKPRSRASNPASPLWPGYHVRSHEHEVSQPSSPAPSVASERLSRSRETVKAWLESSPTSVLGDHLVVGSRTSSSHSHVSSPGRPECRACSSPFDRSRSNNILPRARAISPPKCPASRNPQELSRIDTGRYSGGSFLMLAFKNSQRHGSTTPPTFQHSGAFRDDHLHSFTPEECSSPGSEFSLTSEWHNMVAAGNAAGMSTRNSSSNTSDFEISYEGLSGSRVNLSTATSMSRAHPHGARNTSRTQSMELPRLVRSNELSGSGQLKNDKYTVNHQSAPHSADLKRTYTRQSSVNYDISDLHRMSRGDAASMREAFGHVPKQKVHSSSDSKFTSRFDKEERELQSLEEQQRAKTAAALKQVELKLELERARLIEKMNNELAMARRKVEEKKARSAIDTKIMRRPAKSPRGCLFLG</sequence>
<dbReference type="OrthoDB" id="1939615at2759"/>
<reference evidence="5" key="3">
    <citation type="submission" date="2020-12" db="UniProtKB">
        <authorList>
            <consortium name="EnsemblPlants"/>
        </authorList>
    </citation>
    <scope>IDENTIFICATION</scope>
</reference>
<evidence type="ECO:0000313" key="4">
    <source>
        <dbReference type="EMBL" id="PNR55876.1"/>
    </source>
</evidence>
<dbReference type="AlphaFoldDB" id="A0A2K1KQ46"/>
<feature type="compositionally biased region" description="Basic and acidic residues" evidence="2">
    <location>
        <begin position="339"/>
        <end position="361"/>
    </location>
</feature>
<dbReference type="RefSeq" id="XP_024372417.1">
    <property type="nucleotide sequence ID" value="XM_024516649.2"/>
</dbReference>
<dbReference type="GeneID" id="112280803"/>
<reference evidence="4 6" key="1">
    <citation type="journal article" date="2008" name="Science">
        <title>The Physcomitrella genome reveals evolutionary insights into the conquest of land by plants.</title>
        <authorList>
            <person name="Rensing S."/>
            <person name="Lang D."/>
            <person name="Zimmer A."/>
            <person name="Terry A."/>
            <person name="Salamov A."/>
            <person name="Shapiro H."/>
            <person name="Nishiyama T."/>
            <person name="Perroud P.-F."/>
            <person name="Lindquist E."/>
            <person name="Kamisugi Y."/>
            <person name="Tanahashi T."/>
            <person name="Sakakibara K."/>
            <person name="Fujita T."/>
            <person name="Oishi K."/>
            <person name="Shin-I T."/>
            <person name="Kuroki Y."/>
            <person name="Toyoda A."/>
            <person name="Suzuki Y."/>
            <person name="Hashimoto A."/>
            <person name="Yamaguchi K."/>
            <person name="Sugano A."/>
            <person name="Kohara Y."/>
            <person name="Fujiyama A."/>
            <person name="Anterola A."/>
            <person name="Aoki S."/>
            <person name="Ashton N."/>
            <person name="Barbazuk W.B."/>
            <person name="Barker E."/>
            <person name="Bennetzen J."/>
            <person name="Bezanilla M."/>
            <person name="Blankenship R."/>
            <person name="Cho S.H."/>
            <person name="Dutcher S."/>
            <person name="Estelle M."/>
            <person name="Fawcett J.A."/>
            <person name="Gundlach H."/>
            <person name="Hanada K."/>
            <person name="Heyl A."/>
            <person name="Hicks K.A."/>
            <person name="Hugh J."/>
            <person name="Lohr M."/>
            <person name="Mayer K."/>
            <person name="Melkozernov A."/>
            <person name="Murata T."/>
            <person name="Nelson D."/>
            <person name="Pils B."/>
            <person name="Prigge M."/>
            <person name="Reiss B."/>
            <person name="Renner T."/>
            <person name="Rombauts S."/>
            <person name="Rushton P."/>
            <person name="Sanderfoot A."/>
            <person name="Schween G."/>
            <person name="Shiu S.-H."/>
            <person name="Stueber K."/>
            <person name="Theodoulou F.L."/>
            <person name="Tu H."/>
            <person name="Van de Peer Y."/>
            <person name="Verrier P.J."/>
            <person name="Waters E."/>
            <person name="Wood A."/>
            <person name="Yang L."/>
            <person name="Cove D."/>
            <person name="Cuming A."/>
            <person name="Hasebe M."/>
            <person name="Lucas S."/>
            <person name="Mishler D.B."/>
            <person name="Reski R."/>
            <person name="Grigoriev I."/>
            <person name="Quatrano R.S."/>
            <person name="Boore J.L."/>
        </authorList>
    </citation>
    <scope>NUCLEOTIDE SEQUENCE [LARGE SCALE GENOMIC DNA]</scope>
    <source>
        <strain evidence="5 6">cv. Gransden 2004</strain>
    </source>
</reference>
<dbReference type="Pfam" id="PF03763">
    <property type="entry name" value="Remorin_C"/>
    <property type="match status" value="1"/>
</dbReference>
<feature type="region of interest" description="Disordered" evidence="2">
    <location>
        <begin position="171"/>
        <end position="195"/>
    </location>
</feature>
<evidence type="ECO:0000313" key="5">
    <source>
        <dbReference type="EnsemblPlants" id="Pp3c4_26050V3.1"/>
    </source>
</evidence>
<feature type="region of interest" description="Disordered" evidence="2">
    <location>
        <begin position="1"/>
        <end position="57"/>
    </location>
</feature>
<dbReference type="EMBL" id="ABEU02000004">
    <property type="protein sequence ID" value="PNR55876.1"/>
    <property type="molecule type" value="Genomic_DNA"/>
</dbReference>
<evidence type="ECO:0000256" key="2">
    <source>
        <dbReference type="SAM" id="MobiDB-lite"/>
    </source>
</evidence>
<dbReference type="EnsemblPlants" id="Pp3c4_26050V3.2">
    <property type="protein sequence ID" value="Pp3c4_26050V3.2"/>
    <property type="gene ID" value="Pp3c4_26050"/>
</dbReference>
<dbReference type="Gramene" id="Pp3c4_26050V3.1">
    <property type="protein sequence ID" value="Pp3c4_26050V3.1"/>
    <property type="gene ID" value="Pp3c4_26050"/>
</dbReference>
<organism evidence="4">
    <name type="scientific">Physcomitrium patens</name>
    <name type="common">Spreading-leaved earth moss</name>
    <name type="synonym">Physcomitrella patens</name>
    <dbReference type="NCBI Taxonomy" id="3218"/>
    <lineage>
        <taxon>Eukaryota</taxon>
        <taxon>Viridiplantae</taxon>
        <taxon>Streptophyta</taxon>
        <taxon>Embryophyta</taxon>
        <taxon>Bryophyta</taxon>
        <taxon>Bryophytina</taxon>
        <taxon>Bryopsida</taxon>
        <taxon>Funariidae</taxon>
        <taxon>Funariales</taxon>
        <taxon>Funariaceae</taxon>
        <taxon>Physcomitrium</taxon>
    </lineage>
</organism>
<evidence type="ECO:0000256" key="1">
    <source>
        <dbReference type="ARBA" id="ARBA00005711"/>
    </source>
</evidence>
<feature type="compositionally biased region" description="Low complexity" evidence="2">
    <location>
        <begin position="43"/>
        <end position="54"/>
    </location>
</feature>
<dbReference type="Gramene" id="Pp3c4_26050V3.3">
    <property type="protein sequence ID" value="Pp3c4_26050V3.3"/>
    <property type="gene ID" value="Pp3c4_26050"/>
</dbReference>
<protein>
    <recommendedName>
        <fullName evidence="3">Remorin C-terminal domain-containing protein</fullName>
    </recommendedName>
</protein>
<feature type="domain" description="Remorin C-terminal" evidence="3">
    <location>
        <begin position="341"/>
        <end position="406"/>
    </location>
</feature>
<feature type="region of interest" description="Disordered" evidence="2">
    <location>
        <begin position="85"/>
        <end position="135"/>
    </location>
</feature>
<evidence type="ECO:0000313" key="6">
    <source>
        <dbReference type="Proteomes" id="UP000006727"/>
    </source>
</evidence>
<dbReference type="PaxDb" id="3218-PP1S110_62V6.1"/>
<name>A0A2K1KQ46_PHYPA</name>
<dbReference type="Gramene" id="Pp3c4_26050V3.2">
    <property type="protein sequence ID" value="Pp3c4_26050V3.2"/>
    <property type="gene ID" value="Pp3c4_26050"/>
</dbReference>
<dbReference type="EnsemblPlants" id="Pp3c4_26050V3.1">
    <property type="protein sequence ID" value="Pp3c4_26050V3.1"/>
    <property type="gene ID" value="Pp3c4_26050"/>
</dbReference>
<dbReference type="InterPro" id="IPR005516">
    <property type="entry name" value="Remorin_C"/>
</dbReference>
<feature type="region of interest" description="Disordered" evidence="2">
    <location>
        <begin position="273"/>
        <end position="301"/>
    </location>
</feature>
<dbReference type="EnsemblPlants" id="Pp3c4_26050V3.3">
    <property type="protein sequence ID" value="Pp3c4_26050V3.3"/>
    <property type="gene ID" value="Pp3c4_26050"/>
</dbReference>
<reference evidence="4 6" key="2">
    <citation type="journal article" date="2018" name="Plant J.">
        <title>The Physcomitrella patens chromosome-scale assembly reveals moss genome structure and evolution.</title>
        <authorList>
            <person name="Lang D."/>
            <person name="Ullrich K.K."/>
            <person name="Murat F."/>
            <person name="Fuchs J."/>
            <person name="Jenkins J."/>
            <person name="Haas F.B."/>
            <person name="Piednoel M."/>
            <person name="Gundlach H."/>
            <person name="Van Bel M."/>
            <person name="Meyberg R."/>
            <person name="Vives C."/>
            <person name="Morata J."/>
            <person name="Symeonidi A."/>
            <person name="Hiss M."/>
            <person name="Muchero W."/>
            <person name="Kamisugi Y."/>
            <person name="Saleh O."/>
            <person name="Blanc G."/>
            <person name="Decker E.L."/>
            <person name="van Gessel N."/>
            <person name="Grimwood J."/>
            <person name="Hayes R.D."/>
            <person name="Graham S.W."/>
            <person name="Gunter L.E."/>
            <person name="McDaniel S.F."/>
            <person name="Hoernstein S.N.W."/>
            <person name="Larsson A."/>
            <person name="Li F.W."/>
            <person name="Perroud P.F."/>
            <person name="Phillips J."/>
            <person name="Ranjan P."/>
            <person name="Rokshar D.S."/>
            <person name="Rothfels C.J."/>
            <person name="Schneider L."/>
            <person name="Shu S."/>
            <person name="Stevenson D.W."/>
            <person name="Thummler F."/>
            <person name="Tillich M."/>
            <person name="Villarreal Aguilar J.C."/>
            <person name="Widiez T."/>
            <person name="Wong G.K."/>
            <person name="Wymore A."/>
            <person name="Zhang Y."/>
            <person name="Zimmer A.D."/>
            <person name="Quatrano R.S."/>
            <person name="Mayer K.F.X."/>
            <person name="Goodstein D."/>
            <person name="Casacuberta J.M."/>
            <person name="Vandepoele K."/>
            <person name="Reski R."/>
            <person name="Cuming A.C."/>
            <person name="Tuskan G.A."/>
            <person name="Maumus F."/>
            <person name="Salse J."/>
            <person name="Schmutz J."/>
            <person name="Rensing S.A."/>
        </authorList>
    </citation>
    <scope>NUCLEOTIDE SEQUENCE [LARGE SCALE GENOMIC DNA]</scope>
    <source>
        <strain evidence="5 6">cv. Gransden 2004</strain>
    </source>
</reference>
<feature type="compositionally biased region" description="Low complexity" evidence="2">
    <location>
        <begin position="85"/>
        <end position="98"/>
    </location>
</feature>
<proteinExistence type="inferred from homology"/>
<evidence type="ECO:0000259" key="3">
    <source>
        <dbReference type="Pfam" id="PF03763"/>
    </source>
</evidence>
<feature type="region of interest" description="Disordered" evidence="2">
    <location>
        <begin position="331"/>
        <end position="361"/>
    </location>
</feature>
<dbReference type="Proteomes" id="UP000006727">
    <property type="component" value="Chromosome 4"/>
</dbReference>
<gene>
    <name evidence="5" type="primary">LOC112280803</name>
    <name evidence="4" type="ORF">PHYPA_006773</name>
</gene>
<comment type="similarity">
    <text evidence="1">Belongs to the remorin family.</text>
</comment>